<feature type="coiled-coil region" evidence="6">
    <location>
        <begin position="1003"/>
        <end position="1104"/>
    </location>
</feature>
<feature type="domain" description="Nucleoprotein TPR/MLP1-2" evidence="8">
    <location>
        <begin position="1109"/>
        <end position="1235"/>
    </location>
</feature>
<dbReference type="Pfam" id="PF25785">
    <property type="entry name" value="TPR"/>
    <property type="match status" value="1"/>
</dbReference>
<evidence type="ECO:0000259" key="8">
    <source>
        <dbReference type="Pfam" id="PF07926"/>
    </source>
</evidence>
<comment type="caution">
    <text evidence="11">The sequence shown here is derived from an EMBL/GenBank/DDBJ whole genome shotgun (WGS) entry which is preliminary data.</text>
</comment>
<feature type="compositionally biased region" description="Low complexity" evidence="7">
    <location>
        <begin position="1889"/>
        <end position="1906"/>
    </location>
</feature>
<feature type="region of interest" description="Disordered" evidence="7">
    <location>
        <begin position="2294"/>
        <end position="2319"/>
    </location>
</feature>
<evidence type="ECO:0000313" key="11">
    <source>
        <dbReference type="EMBL" id="PFX25608.1"/>
    </source>
</evidence>
<comment type="similarity">
    <text evidence="2">Belongs to the TPR family.</text>
</comment>
<feature type="compositionally biased region" description="Low complexity" evidence="7">
    <location>
        <begin position="1949"/>
        <end position="1974"/>
    </location>
</feature>
<dbReference type="PANTHER" id="PTHR18898">
    <property type="entry name" value="NUCLEOPROTEIN TPR-RELATED"/>
    <property type="match status" value="1"/>
</dbReference>
<dbReference type="Pfam" id="PF07926">
    <property type="entry name" value="TPR_MLP1_2"/>
    <property type="match status" value="1"/>
</dbReference>
<feature type="region of interest" description="Disordered" evidence="7">
    <location>
        <begin position="1558"/>
        <end position="1590"/>
    </location>
</feature>
<dbReference type="GO" id="GO:1901673">
    <property type="term" value="P:regulation of mitotic spindle assembly"/>
    <property type="evidence" value="ECO:0007669"/>
    <property type="project" value="TreeGrafter"/>
</dbReference>
<dbReference type="GO" id="GO:0006406">
    <property type="term" value="P:mRNA export from nucleus"/>
    <property type="evidence" value="ECO:0007669"/>
    <property type="project" value="TreeGrafter"/>
</dbReference>
<feature type="compositionally biased region" description="Low complexity" evidence="7">
    <location>
        <begin position="1638"/>
        <end position="1649"/>
    </location>
</feature>
<feature type="domain" description="Nucleoprotein TPR/MPL1" evidence="9">
    <location>
        <begin position="192"/>
        <end position="269"/>
    </location>
</feature>
<keyword evidence="4 6" id="KW-0175">Coiled coil</keyword>
<feature type="region of interest" description="Disordered" evidence="7">
    <location>
        <begin position="1756"/>
        <end position="1779"/>
    </location>
</feature>
<dbReference type="OrthoDB" id="5990612at2759"/>
<organism evidence="11 12">
    <name type="scientific">Stylophora pistillata</name>
    <name type="common">Smooth cauliflower coral</name>
    <dbReference type="NCBI Taxonomy" id="50429"/>
    <lineage>
        <taxon>Eukaryota</taxon>
        <taxon>Metazoa</taxon>
        <taxon>Cnidaria</taxon>
        <taxon>Anthozoa</taxon>
        <taxon>Hexacorallia</taxon>
        <taxon>Scleractinia</taxon>
        <taxon>Astrocoeniina</taxon>
        <taxon>Pocilloporidae</taxon>
        <taxon>Stylophora</taxon>
    </lineage>
</organism>
<feature type="compositionally biased region" description="Low complexity" evidence="7">
    <location>
        <begin position="2555"/>
        <end position="2566"/>
    </location>
</feature>
<feature type="compositionally biased region" description="Basic and acidic residues" evidence="7">
    <location>
        <begin position="1610"/>
        <end position="1627"/>
    </location>
</feature>
<dbReference type="STRING" id="50429.A0A2B4SAK8"/>
<gene>
    <name evidence="11" type="primary">Tpr</name>
    <name evidence="11" type="ORF">AWC38_SpisGene9767</name>
</gene>
<feature type="compositionally biased region" description="Low complexity" evidence="7">
    <location>
        <begin position="1862"/>
        <end position="1875"/>
    </location>
</feature>
<evidence type="ECO:0000259" key="10">
    <source>
        <dbReference type="Pfam" id="PF25785"/>
    </source>
</evidence>
<feature type="compositionally biased region" description="Basic and acidic residues" evidence="7">
    <location>
        <begin position="2493"/>
        <end position="2506"/>
    </location>
</feature>
<dbReference type="InterPro" id="IPR057974">
    <property type="entry name" value="NUA/TPR/MLP1-2-like_dom"/>
</dbReference>
<feature type="compositionally biased region" description="Low complexity" evidence="7">
    <location>
        <begin position="1830"/>
        <end position="1851"/>
    </location>
</feature>
<feature type="compositionally biased region" description="Acidic residues" evidence="7">
    <location>
        <begin position="2468"/>
        <end position="2479"/>
    </location>
</feature>
<feature type="compositionally biased region" description="Acidic residues" evidence="7">
    <location>
        <begin position="2104"/>
        <end position="2177"/>
    </location>
</feature>
<dbReference type="GO" id="GO:0034399">
    <property type="term" value="C:nuclear periphery"/>
    <property type="evidence" value="ECO:0007669"/>
    <property type="project" value="UniProtKB-ARBA"/>
</dbReference>
<feature type="coiled-coil region" evidence="6">
    <location>
        <begin position="722"/>
        <end position="837"/>
    </location>
</feature>
<comment type="subcellular location">
    <subcellularLocation>
        <location evidence="1">Nucleus</location>
    </subcellularLocation>
</comment>
<feature type="domain" description="NUA/TPR/MLP1-2-like" evidence="10">
    <location>
        <begin position="525"/>
        <end position="624"/>
    </location>
</feature>
<feature type="coiled-coil region" evidence="6">
    <location>
        <begin position="1294"/>
        <end position="1454"/>
    </location>
</feature>
<evidence type="ECO:0000256" key="4">
    <source>
        <dbReference type="ARBA" id="ARBA00023054"/>
    </source>
</evidence>
<dbReference type="GO" id="GO:0017056">
    <property type="term" value="F:structural constituent of nuclear pore"/>
    <property type="evidence" value="ECO:0007669"/>
    <property type="project" value="TreeGrafter"/>
</dbReference>
<feature type="region of interest" description="Disordered" evidence="7">
    <location>
        <begin position="1821"/>
        <end position="1906"/>
    </location>
</feature>
<protein>
    <recommendedName>
        <fullName evidence="3">Nucleoprotein TPR</fullName>
    </recommendedName>
</protein>
<dbReference type="EMBL" id="LSMT01000147">
    <property type="protein sequence ID" value="PFX25608.1"/>
    <property type="molecule type" value="Genomic_DNA"/>
</dbReference>
<evidence type="ECO:0000313" key="12">
    <source>
        <dbReference type="Proteomes" id="UP000225706"/>
    </source>
</evidence>
<feature type="compositionally biased region" description="Polar residues" evidence="7">
    <location>
        <begin position="2567"/>
        <end position="2578"/>
    </location>
</feature>
<dbReference type="GO" id="GO:0006606">
    <property type="term" value="P:protein import into nucleus"/>
    <property type="evidence" value="ECO:0007669"/>
    <property type="project" value="InterPro"/>
</dbReference>
<feature type="compositionally biased region" description="Polar residues" evidence="7">
    <location>
        <begin position="1975"/>
        <end position="1984"/>
    </location>
</feature>
<feature type="compositionally biased region" description="Acidic residues" evidence="7">
    <location>
        <begin position="2035"/>
        <end position="2081"/>
    </location>
</feature>
<evidence type="ECO:0000256" key="2">
    <source>
        <dbReference type="ARBA" id="ARBA00005274"/>
    </source>
</evidence>
<proteinExistence type="inferred from homology"/>
<reference evidence="12" key="1">
    <citation type="journal article" date="2017" name="bioRxiv">
        <title>Comparative analysis of the genomes of Stylophora pistillata and Acropora digitifera provides evidence for extensive differences between species of corals.</title>
        <authorList>
            <person name="Voolstra C.R."/>
            <person name="Li Y."/>
            <person name="Liew Y.J."/>
            <person name="Baumgarten S."/>
            <person name="Zoccola D."/>
            <person name="Flot J.-F."/>
            <person name="Tambutte S."/>
            <person name="Allemand D."/>
            <person name="Aranda M."/>
        </authorList>
    </citation>
    <scope>NUCLEOTIDE SEQUENCE [LARGE SCALE GENOMIC DNA]</scope>
</reference>
<evidence type="ECO:0000256" key="5">
    <source>
        <dbReference type="ARBA" id="ARBA00023242"/>
    </source>
</evidence>
<feature type="compositionally biased region" description="Basic and acidic residues" evidence="7">
    <location>
        <begin position="2014"/>
        <end position="2028"/>
    </location>
</feature>
<feature type="region of interest" description="Disordered" evidence="7">
    <location>
        <begin position="1607"/>
        <end position="1649"/>
    </location>
</feature>
<dbReference type="InterPro" id="IPR057577">
    <property type="entry name" value="Nucleoprot-TPR/MLP1_dom"/>
</dbReference>
<feature type="coiled-coil region" evidence="6">
    <location>
        <begin position="384"/>
        <end position="418"/>
    </location>
</feature>
<dbReference type="InterPro" id="IPR012929">
    <property type="entry name" value="Nucleoprot-TPR/MLP1-2_dom"/>
</dbReference>
<feature type="compositionally biased region" description="Low complexity" evidence="7">
    <location>
        <begin position="2517"/>
        <end position="2539"/>
    </location>
</feature>
<feature type="coiled-coil region" evidence="6">
    <location>
        <begin position="599"/>
        <end position="649"/>
    </location>
</feature>
<feature type="region of interest" description="Disordered" evidence="7">
    <location>
        <begin position="2377"/>
        <end position="2618"/>
    </location>
</feature>
<dbReference type="GO" id="GO:0005643">
    <property type="term" value="C:nuclear pore"/>
    <property type="evidence" value="ECO:0007669"/>
    <property type="project" value="UniProtKB-ARBA"/>
</dbReference>
<sequence>MAASTAEESEVVTSLSVILGISKEVIAQFSTTNEDADAFLLKVKQMFDVYSSKDEKIRSDMAALRRARVDAEQQFNQIEKQLISCNAKLESEQKQHERLQKEHEETVASLAEKQKRLQEVEGIKEDASTNYTRVSRLNEQLESEKLELLSVVERKNQEIDRLNEEWKSMSEKLAEANGVKCAAQAKLDQIQSQETSFKFREKRIEQERELIERQNKWLNEELKNKTDELVQTRKEKSSQVLELQSQLDEKTEELSHLKASSETLKEQSNAMNSKVLSYMQQLQADLKTLEFRPRSLKISEKFLKIRGDESKLNFSFVSRVESAREQLIKMEDNFKTELASQSKLAVLYKLNPLMAAAFVENCVLKLVEPISGRLELDSRSKEQENSHLEKVKELEERISKLDKELENANDLLAAARQRGTAPLTPAELSTLSPTAAATSSFMKTGMTLTQIYSQYVEVSDALQQEKDENIRLKQYLDQILKEIEEKAPVLQQQRRDYEQALHSVDQLSRRLDSALVENEECKVIADEATKKSEHLKRENDRLRNLSADLSQQVQVLLKECEEARGGVVSSELNLHPMSSAEVTSSSQVISEHLVTFRSIEELQQQNQKLLGVIRELSEEKEKREGEDIMKGLQNQLDMSLKEVEVLKESRERQMNMVEAVIRQRDMYRVLLANSGQTPSYHHAIPGFQIPTGDLDPSVLASSPLLKTPDKSSAELEETKVALKELQRHFETYKTGRVQAEEKLNERLDKLQAENLELNGSNARLKSQLEFAEERYGMLKSNSEAFKKEASAASEKSQSLQMALGKLQANLDSLSQELTNTKEKFNKLEVTCENMKGEKAMMKESEVRLMQENKSLLEHQKSQNVLVTNLQTLQNNLERSEFEARTRLGSQVETLQREVNLLKRKLESEDKHHKSVIDTWQNRVQELQSQLNAEMKTHQQAREQLLTSTRDIDSVQLRCTEAEAQLQAAERRIADILGKDTSSLQEADEERIRKEVEEQYTIKVQEFELKLTTAEVKMKGLEEQLEQAKQHVEQFRSMSEANESALGDLNKASDEFKRSTEGKLKTAEQDIAQYKSQIATLQALNQDLNATRAKLTREAESQTKSLRDMLSKVRGELDEALKKAQTSTAAEMTAKEELKEQALLATEAQDKYERELVLHANDVQALSTAKEQLQEQSSKFKEIEDRALAAEQKLQEYAKSWEDQKKARASEAKKLEARCADLVNQNSMLHGQLEKLSSQLAGSKQMEVNIPVTAPEGIAAEGDEEANKSIEELWEIISLKSNWGHQNDREKKLKMSLYMQRCEYLEAQVEDMQKNMTEERTQSEINTQTAAQHAEVMEKVERLNEVIESNKVLKNEKESAEKTVRELMEKIQGLEGEMKPLRDGVQSLTSQKDALLAEKTALKNEIVRWTAKIKQLTEQYKDVDVDEYKRIREEKKQFQQQISSLKVDNQRMRTQTESLKSDLSKTQGELAGLKAMSQKSTDQVGSLKEEHQKEVSKLQQEVESLRVSVEAKTKEVNDKNTTLLQVKRIARRYKTQVDEQTKEMEELKKKVNEAGLSTVKGTAEAASPGVTPAENVDVSAQENKMKELTDQVKNYDEEVKKLRKIARHYKTQHEEQTKEIDKLKKKVGESGQASAEGVSPADASSGSSDLASYENTIKELTEQLKTATDEVKKLKELDEQNKISLKEKEDKSKNVLIQARQKLQQLTAMKDRLSTENEDLKKKHKSLSEEKEALTQQLTESEMRMKVLSSQFEGKVTKLEKEAQDHKADRDAKEKEAEEMKKRIDEYKQKEKVDVDKLQQKLQQYQALIHKQQMKIKSFAVNTSSSISRPSSGEVTGAETTTTQAETPTSITVTSAPPISLVPPTATIKPTTTPTTLKRSGPKASVRPIAVAPTQSTPTPTATVLPTVTSTPSEAVSVAGTIRVPGTAISIASSVSTSVPTTVSVRPITSTVEVQQQQPPQGESEVSSTEVTASEQLQPTPSTAVVSGKRQRDESQVTDRSATEVVEGTSTEDEPVPKKIRTVELHVEDEVGTSQEEFEDTAADGTGDDQLEEEEEGKEEFDFEGYEGEEGEEEEEEEEDQEAHDSGRQEVIQATAIEPEVVLIESDEDEDVEEENVDEDEEEEEEEEDEDYVEQDEDYAEGEVNEMEEDDEGEDEEEEYMEGDGVEEEDEDMDENGEDDQKQEVVEVIDDDEDDMDENVREAEAIEETQVGEADAGEIVVEEDVAEEIQDRNEIVQAETSEANLESEISTTEQLTTGAAVESQILEGAQRSATPTTSVTITQRLLSARSHLAPFSFPQGQPAPGPFNEEEDCMVPSTPTLYVPKRTDGFAEAISSPQINRSSFSFAAPGESSMSSAGVLELGMSEEGLRVDDTQVDLMGGSDEASHERPSFVVPTGLPEAAEASSQSNQRLPSTGSDTRQLSLESLESESEAGSIATVPAIMVTPVTEASEESSEQNVPVSQAHPEVLDTEVVELLEDVEAMKEGEEGDEQEAAEKGSELEVKESQEFAPEDISQPSISSESSRTSAQSASTTSGTAAKSKQDLNRGRGTVVQLRRSATTSTWSTRGVTQAQRGTSASGRVRRLRRDPVRGPGAHRGRGTQMPRGKQGGTPRGGGGQA</sequence>
<keyword evidence="12" id="KW-1185">Reference proteome</keyword>
<dbReference type="PANTHER" id="PTHR18898:SF2">
    <property type="entry name" value="NUCLEOPROTEIN TPR"/>
    <property type="match status" value="1"/>
</dbReference>
<dbReference type="Gene3D" id="1.20.5.2440">
    <property type="match status" value="1"/>
</dbReference>
<feature type="coiled-coil region" evidence="6">
    <location>
        <begin position="1134"/>
        <end position="1217"/>
    </location>
</feature>
<dbReference type="Gene3D" id="1.10.287.1490">
    <property type="match status" value="1"/>
</dbReference>
<evidence type="ECO:0000256" key="1">
    <source>
        <dbReference type="ARBA" id="ARBA00004123"/>
    </source>
</evidence>
<feature type="coiled-coil region" evidence="6">
    <location>
        <begin position="61"/>
        <end position="267"/>
    </location>
</feature>
<feature type="region of interest" description="Disordered" evidence="7">
    <location>
        <begin position="1707"/>
        <end position="1741"/>
    </location>
</feature>
<feature type="region of interest" description="Disordered" evidence="7">
    <location>
        <begin position="1949"/>
        <end position="2194"/>
    </location>
</feature>
<feature type="coiled-coil region" evidence="6">
    <location>
        <begin position="462"/>
        <end position="559"/>
    </location>
</feature>
<evidence type="ECO:0000256" key="7">
    <source>
        <dbReference type="SAM" id="MobiDB-lite"/>
    </source>
</evidence>
<name>A0A2B4SAK8_STYPI</name>
<evidence type="ECO:0000256" key="3">
    <source>
        <dbReference type="ARBA" id="ARBA00019789"/>
    </source>
</evidence>
<feature type="compositionally biased region" description="Gly residues" evidence="7">
    <location>
        <begin position="2606"/>
        <end position="2618"/>
    </location>
</feature>
<feature type="compositionally biased region" description="Basic and acidic residues" evidence="7">
    <location>
        <begin position="1708"/>
        <end position="1732"/>
    </location>
</feature>
<evidence type="ECO:0000256" key="6">
    <source>
        <dbReference type="SAM" id="Coils"/>
    </source>
</evidence>
<feature type="coiled-coil region" evidence="6">
    <location>
        <begin position="884"/>
        <end position="978"/>
    </location>
</feature>
<evidence type="ECO:0000259" key="9">
    <source>
        <dbReference type="Pfam" id="PF25481"/>
    </source>
</evidence>
<accession>A0A2B4SAK8</accession>
<dbReference type="Proteomes" id="UP000225706">
    <property type="component" value="Unassembled WGS sequence"/>
</dbReference>
<dbReference type="Pfam" id="PF25481">
    <property type="entry name" value="Nucleoprot-TPR"/>
    <property type="match status" value="1"/>
</dbReference>
<feature type="compositionally biased region" description="Polar residues" evidence="7">
    <location>
        <begin position="2403"/>
        <end position="2420"/>
    </location>
</feature>
<keyword evidence="5" id="KW-0539">Nucleus</keyword>